<evidence type="ECO:0000256" key="1">
    <source>
        <dbReference type="ARBA" id="ARBA00007692"/>
    </source>
</evidence>
<dbReference type="Pfam" id="PF02536">
    <property type="entry name" value="mTERF"/>
    <property type="match status" value="3"/>
</dbReference>
<name>A0AAV1RMF2_9ROSI</name>
<dbReference type="GO" id="GO:0003676">
    <property type="term" value="F:nucleic acid binding"/>
    <property type="evidence" value="ECO:0007669"/>
    <property type="project" value="InterPro"/>
</dbReference>
<keyword evidence="3" id="KW-0809">Transit peptide</keyword>
<accession>A0AAV1RMF2</accession>
<dbReference type="FunFam" id="1.25.70.10:FF:000019">
    <property type="entry name" value="mTERF family protein"/>
    <property type="match status" value="1"/>
</dbReference>
<dbReference type="PANTHER" id="PTHR13068">
    <property type="entry name" value="CGI-12 PROTEIN-RELATED"/>
    <property type="match status" value="1"/>
</dbReference>
<protein>
    <recommendedName>
        <fullName evidence="6">Transcription termination factor MTEF18, mitochondrial-like</fullName>
    </recommendedName>
</protein>
<proteinExistence type="inferred from homology"/>
<evidence type="ECO:0000313" key="5">
    <source>
        <dbReference type="Proteomes" id="UP001314170"/>
    </source>
</evidence>
<dbReference type="EMBL" id="CAWUPB010001009">
    <property type="protein sequence ID" value="CAK7336951.1"/>
    <property type="molecule type" value="Genomic_DNA"/>
</dbReference>
<dbReference type="PANTHER" id="PTHR13068:SF103">
    <property type="entry name" value="MITOCHONDRIAL TRANSCRIPTION TERMINATION FACTOR FAMILY PROTEIN"/>
    <property type="match status" value="1"/>
</dbReference>
<keyword evidence="5" id="KW-1185">Reference proteome</keyword>
<evidence type="ECO:0000313" key="4">
    <source>
        <dbReference type="EMBL" id="CAK7336951.1"/>
    </source>
</evidence>
<keyword evidence="2" id="KW-0804">Transcription</keyword>
<sequence length="604" mass="68607">MILTRIDKRLSKFSAMIAQVNKFLVFSHVVVEKSNNKQNPCPVSLKVQCFCSSRWPKNAKISHSGSVQSALTLSSCRVQCPVTLSSCRVSRAARTEAQRVLFDYLHCTRSFDFSDAEHISKNSPHFIENLLSKIDNNKNVVRSLNKFLRYNPINEFEPFFESVGLRPSEVPSFLPRRLIYLGDDDMLLENFHVLCNYGIPRSKIGRMYKEATEIFGYNHGMLKLKLEAYEKLGLSKTTVVKLVSCCPSLLIGGIDSEFVRVLERLNRAGLKNDLIGGYLSAKDSYNWKRLLDTIDFLDKVSYSEDQLRDLLKMNPVLVFEGSGKKVYLLFGRLLKLGLKVNEVYSLFIQHPQILTSKSVRNLLRAVDILLYIGMGIEDTANIISTQMEHLCSTPLKGPRTLLKQFKVKKDSLCQILMEGPLELFLLGSKLKVESSEKLASRGASNKLEKAAFLLRLGYVENSDEMMRALKKFRGRGDQLQERFDCLVQAGLDYNAVSSFVKQAPMVLNQTKDVLEKKIDCLTNFLGYSVDSLVAFPAYLCYDMERINLRFRMYIWLREKGAAKPKLSLGTILACSDVRFVKYFVDIHPEGPAMWESLRNASASS</sequence>
<evidence type="ECO:0008006" key="6">
    <source>
        <dbReference type="Google" id="ProtNLM"/>
    </source>
</evidence>
<keyword evidence="2" id="KW-0806">Transcription termination</keyword>
<dbReference type="GO" id="GO:0006353">
    <property type="term" value="P:DNA-templated transcription termination"/>
    <property type="evidence" value="ECO:0007669"/>
    <property type="project" value="UniProtKB-KW"/>
</dbReference>
<evidence type="ECO:0000256" key="3">
    <source>
        <dbReference type="ARBA" id="ARBA00022946"/>
    </source>
</evidence>
<evidence type="ECO:0000256" key="2">
    <source>
        <dbReference type="ARBA" id="ARBA00022472"/>
    </source>
</evidence>
<comment type="caution">
    <text evidence="4">The sequence shown here is derived from an EMBL/GenBank/DDBJ whole genome shotgun (WGS) entry which is preliminary data.</text>
</comment>
<dbReference type="InterPro" id="IPR003690">
    <property type="entry name" value="MTERF"/>
</dbReference>
<dbReference type="Gene3D" id="1.25.70.10">
    <property type="entry name" value="Transcription termination factor 3, mitochondrial"/>
    <property type="match status" value="2"/>
</dbReference>
<dbReference type="SMART" id="SM00733">
    <property type="entry name" value="Mterf"/>
    <property type="match status" value="5"/>
</dbReference>
<dbReference type="Proteomes" id="UP001314170">
    <property type="component" value="Unassembled WGS sequence"/>
</dbReference>
<dbReference type="InterPro" id="IPR038538">
    <property type="entry name" value="MTERF_sf"/>
</dbReference>
<comment type="similarity">
    <text evidence="1">Belongs to the mTERF family.</text>
</comment>
<organism evidence="4 5">
    <name type="scientific">Dovyalis caffra</name>
    <dbReference type="NCBI Taxonomy" id="77055"/>
    <lineage>
        <taxon>Eukaryota</taxon>
        <taxon>Viridiplantae</taxon>
        <taxon>Streptophyta</taxon>
        <taxon>Embryophyta</taxon>
        <taxon>Tracheophyta</taxon>
        <taxon>Spermatophyta</taxon>
        <taxon>Magnoliopsida</taxon>
        <taxon>eudicotyledons</taxon>
        <taxon>Gunneridae</taxon>
        <taxon>Pentapetalae</taxon>
        <taxon>rosids</taxon>
        <taxon>fabids</taxon>
        <taxon>Malpighiales</taxon>
        <taxon>Salicaceae</taxon>
        <taxon>Flacourtieae</taxon>
        <taxon>Dovyalis</taxon>
    </lineage>
</organism>
<reference evidence="4 5" key="1">
    <citation type="submission" date="2024-01" db="EMBL/GenBank/DDBJ databases">
        <authorList>
            <person name="Waweru B."/>
        </authorList>
    </citation>
    <scope>NUCLEOTIDE SEQUENCE [LARGE SCALE GENOMIC DNA]</scope>
</reference>
<keyword evidence="2" id="KW-0805">Transcription regulation</keyword>
<dbReference type="AlphaFoldDB" id="A0AAV1RMF2"/>
<gene>
    <name evidence="4" type="ORF">DCAF_LOCUS11977</name>
</gene>